<evidence type="ECO:0008006" key="8">
    <source>
        <dbReference type="Google" id="ProtNLM"/>
    </source>
</evidence>
<keyword evidence="2" id="KW-0328">Glycosyltransferase</keyword>
<evidence type="ECO:0000313" key="7">
    <source>
        <dbReference type="Proteomes" id="UP000606730"/>
    </source>
</evidence>
<dbReference type="InterPro" id="IPR001173">
    <property type="entry name" value="Glyco_trans_2-like"/>
</dbReference>
<proteinExistence type="inferred from homology"/>
<dbReference type="SUPFAM" id="SSF53756">
    <property type="entry name" value="UDP-Glycosyltransferase/glycogen phosphorylase"/>
    <property type="match status" value="1"/>
</dbReference>
<comment type="similarity">
    <text evidence="1">Belongs to the glycosyltransferase 2 family.</text>
</comment>
<evidence type="ECO:0000256" key="3">
    <source>
        <dbReference type="ARBA" id="ARBA00022679"/>
    </source>
</evidence>
<protein>
    <recommendedName>
        <fullName evidence="8">Glycosyltransferase, GT2 family</fullName>
    </recommendedName>
</protein>
<dbReference type="Gene3D" id="3.90.550.10">
    <property type="entry name" value="Spore Coat Polysaccharide Biosynthesis Protein SpsA, Chain A"/>
    <property type="match status" value="1"/>
</dbReference>
<dbReference type="RefSeq" id="WP_095594234.1">
    <property type="nucleotide sequence ID" value="NZ_BMKN01000002.1"/>
</dbReference>
<dbReference type="SUPFAM" id="SSF53448">
    <property type="entry name" value="Nucleotide-diphospho-sugar transferases"/>
    <property type="match status" value="1"/>
</dbReference>
<keyword evidence="7" id="KW-1185">Reference proteome</keyword>
<comment type="caution">
    <text evidence="6">The sequence shown here is derived from an EMBL/GenBank/DDBJ whole genome shotgun (WGS) entry which is preliminary data.</text>
</comment>
<organism evidence="6 7">
    <name type="scientific">Actibacterium pelagium</name>
    <dbReference type="NCBI Taxonomy" id="2029103"/>
    <lineage>
        <taxon>Bacteria</taxon>
        <taxon>Pseudomonadati</taxon>
        <taxon>Pseudomonadota</taxon>
        <taxon>Alphaproteobacteria</taxon>
        <taxon>Rhodobacterales</taxon>
        <taxon>Roseobacteraceae</taxon>
        <taxon>Actibacterium</taxon>
    </lineage>
</organism>
<feature type="domain" description="Glycosyltransferase 2-like" evidence="5">
    <location>
        <begin position="196"/>
        <end position="377"/>
    </location>
</feature>
<dbReference type="PANTHER" id="PTHR43179">
    <property type="entry name" value="RHAMNOSYLTRANSFERASE WBBL"/>
    <property type="match status" value="1"/>
</dbReference>
<dbReference type="Pfam" id="PF00535">
    <property type="entry name" value="Glycos_transf_2"/>
    <property type="match status" value="1"/>
</dbReference>
<dbReference type="Gene3D" id="3.40.50.2000">
    <property type="entry name" value="Glycogen Phosphorylase B"/>
    <property type="match status" value="1"/>
</dbReference>
<evidence type="ECO:0000313" key="6">
    <source>
        <dbReference type="EMBL" id="GGE54915.1"/>
    </source>
</evidence>
<evidence type="ECO:0000256" key="1">
    <source>
        <dbReference type="ARBA" id="ARBA00006739"/>
    </source>
</evidence>
<accession>A0A917AHW4</accession>
<dbReference type="OrthoDB" id="9771846at2"/>
<feature type="domain" description="Glycosyl transferase family 1" evidence="4">
    <location>
        <begin position="676"/>
        <end position="795"/>
    </location>
</feature>
<evidence type="ECO:0000256" key="2">
    <source>
        <dbReference type="ARBA" id="ARBA00022676"/>
    </source>
</evidence>
<dbReference type="EMBL" id="BMKN01000002">
    <property type="protein sequence ID" value="GGE54915.1"/>
    <property type="molecule type" value="Genomic_DNA"/>
</dbReference>
<keyword evidence="3" id="KW-0808">Transferase</keyword>
<dbReference type="GO" id="GO:0016757">
    <property type="term" value="F:glycosyltransferase activity"/>
    <property type="evidence" value="ECO:0007669"/>
    <property type="project" value="UniProtKB-KW"/>
</dbReference>
<dbReference type="Pfam" id="PF00534">
    <property type="entry name" value="Glycos_transf_1"/>
    <property type="match status" value="1"/>
</dbReference>
<gene>
    <name evidence="6" type="ORF">GCM10011517_23230</name>
</gene>
<name>A0A917AHW4_9RHOB</name>
<reference evidence="6" key="1">
    <citation type="journal article" date="2014" name="Int. J. Syst. Evol. Microbiol.">
        <title>Complete genome sequence of Corynebacterium casei LMG S-19264T (=DSM 44701T), isolated from a smear-ripened cheese.</title>
        <authorList>
            <consortium name="US DOE Joint Genome Institute (JGI-PGF)"/>
            <person name="Walter F."/>
            <person name="Albersmeier A."/>
            <person name="Kalinowski J."/>
            <person name="Ruckert C."/>
        </authorList>
    </citation>
    <scope>NUCLEOTIDE SEQUENCE</scope>
    <source>
        <strain evidence="6">CGMCC 1.16012</strain>
    </source>
</reference>
<reference evidence="6" key="2">
    <citation type="submission" date="2020-09" db="EMBL/GenBank/DDBJ databases">
        <authorList>
            <person name="Sun Q."/>
            <person name="Zhou Y."/>
        </authorList>
    </citation>
    <scope>NUCLEOTIDE SEQUENCE</scope>
    <source>
        <strain evidence="6">CGMCC 1.16012</strain>
    </source>
</reference>
<dbReference type="InterPro" id="IPR001296">
    <property type="entry name" value="Glyco_trans_1"/>
</dbReference>
<evidence type="ECO:0000259" key="4">
    <source>
        <dbReference type="Pfam" id="PF00534"/>
    </source>
</evidence>
<dbReference type="AlphaFoldDB" id="A0A917AHW4"/>
<dbReference type="Proteomes" id="UP000606730">
    <property type="component" value="Unassembled WGS sequence"/>
</dbReference>
<dbReference type="InterPro" id="IPR029044">
    <property type="entry name" value="Nucleotide-diphossugar_trans"/>
</dbReference>
<sequence>MPDISRLFDRYVQQHLDVTLPGQPILAPGGQVLGYAEAVRLQGSRVTVTGWAQVDDITLSMGEHSDCVAPSIHRSDVNAALDCDPSMTLGYGASLPMMPGEIWLTARRGDATYSAPLLELSEADIMSHRKSLRPAFLRRLASASPVGALWLLTRAPRHRATLKRKLGLEARPATSTVCPTLFAEAQPTAPPAAEITIVLPVYNAFDLLPEVLQRVIDHTDLNWKMIIVEDCSSDQAVRPYLRSWLKGLPRFLSSKITLVENPENLGFIRSVNKALKLAMKHRNHVVLLNSDALVPEGWASRLLRPMLDDGQVATVTPMSNDAEIFTAPAICNRIDLTPGEADVIDKAAQRLHPQATLSGAPTGVGFCMSMNRSYLKRLPRLDTVFGRGYGEEVDWCQKARALGGAHLVTPTLFVEHRGGASFGSEAKQKLIAKNNAHISKRYPTYDAEVQEFIKIDPIAPARMVLGVALSAARQKGPMPIYLGHVMGGGAEDDLLRRIDADLKRDHAAIVLRVGGEHPWRVDLHGPWGVTQAQFSDFEDVRQVLQPVTDRKVVYSCAVGGSHPLQIPGQLKQLAAGGTAVTLVHDYFMVSPSYTLLNSDGSFSGVPNTEYPNRAHSWGPTSLAEWQAAWHPFLSACTEIEVFSESSAQIISRAYPDCAEKVSLRPHKLISPVGKVPPKDGPRVIGVLGNIGFQKGAEVLSQLSVDLAREETAGLVIIGNLDPSFPLHPSAQIHGSYDRKDIPNLTRDYGITDWLIPSIWPETFSFTTHEALATGLPVWTFDLGAQADAVRAAENGGGVIELDGDKDPASQILAAISDGSRTEAA</sequence>
<dbReference type="PANTHER" id="PTHR43179:SF12">
    <property type="entry name" value="GALACTOFURANOSYLTRANSFERASE GLFT2"/>
    <property type="match status" value="1"/>
</dbReference>
<evidence type="ECO:0000259" key="5">
    <source>
        <dbReference type="Pfam" id="PF00535"/>
    </source>
</evidence>